<protein>
    <submittedName>
        <fullName evidence="2">Uncharacterized protein</fullName>
    </submittedName>
</protein>
<comment type="caution">
    <text evidence="2">The sequence shown here is derived from an EMBL/GenBank/DDBJ whole genome shotgun (WGS) entry which is preliminary data.</text>
</comment>
<feature type="region of interest" description="Disordered" evidence="1">
    <location>
        <begin position="1"/>
        <end position="155"/>
    </location>
</feature>
<feature type="compositionally biased region" description="Polar residues" evidence="1">
    <location>
        <begin position="94"/>
        <end position="107"/>
    </location>
</feature>
<gene>
    <name evidence="2" type="ORF">Scep_016590</name>
</gene>
<keyword evidence="3" id="KW-1185">Reference proteome</keyword>
<dbReference type="Proteomes" id="UP001419268">
    <property type="component" value="Unassembled WGS sequence"/>
</dbReference>
<feature type="compositionally biased region" description="Low complexity" evidence="1">
    <location>
        <begin position="73"/>
        <end position="93"/>
    </location>
</feature>
<accession>A0AAP0IN38</accession>
<name>A0AAP0IN38_9MAGN</name>
<feature type="compositionally biased region" description="Low complexity" evidence="1">
    <location>
        <begin position="119"/>
        <end position="131"/>
    </location>
</feature>
<evidence type="ECO:0000313" key="2">
    <source>
        <dbReference type="EMBL" id="KAK9118497.1"/>
    </source>
</evidence>
<evidence type="ECO:0000256" key="1">
    <source>
        <dbReference type="SAM" id="MobiDB-lite"/>
    </source>
</evidence>
<evidence type="ECO:0000313" key="3">
    <source>
        <dbReference type="Proteomes" id="UP001419268"/>
    </source>
</evidence>
<reference evidence="2 3" key="1">
    <citation type="submission" date="2024-01" db="EMBL/GenBank/DDBJ databases">
        <title>Genome assemblies of Stephania.</title>
        <authorList>
            <person name="Yang L."/>
        </authorList>
    </citation>
    <scope>NUCLEOTIDE SEQUENCE [LARGE SCALE GENOMIC DNA]</scope>
    <source>
        <strain evidence="2">JXDWG</strain>
        <tissue evidence="2">Leaf</tissue>
    </source>
</reference>
<proteinExistence type="predicted"/>
<dbReference type="EMBL" id="JBBNAG010000007">
    <property type="protein sequence ID" value="KAK9118497.1"/>
    <property type="molecule type" value="Genomic_DNA"/>
</dbReference>
<dbReference type="AlphaFoldDB" id="A0AAP0IN38"/>
<sequence>MAGSDHPPRRGIPLGGHRPVVRGAAQTSGTEIPTGRHGQATRGGQRGRGGRGRGSIPVLSIPTSRSLKHELHSASPSPSIPSASPAVPSTSSSRTIPNCSLRSPSPTSRHDTPVPTRLAPPATASPAASPSYDCRAGLQVTGPPRAPQRTGTEPPRVQRIPITLIANDTSCILLILVHGG</sequence>
<organism evidence="2 3">
    <name type="scientific">Stephania cephalantha</name>
    <dbReference type="NCBI Taxonomy" id="152367"/>
    <lineage>
        <taxon>Eukaryota</taxon>
        <taxon>Viridiplantae</taxon>
        <taxon>Streptophyta</taxon>
        <taxon>Embryophyta</taxon>
        <taxon>Tracheophyta</taxon>
        <taxon>Spermatophyta</taxon>
        <taxon>Magnoliopsida</taxon>
        <taxon>Ranunculales</taxon>
        <taxon>Menispermaceae</taxon>
        <taxon>Menispermoideae</taxon>
        <taxon>Cissampelideae</taxon>
        <taxon>Stephania</taxon>
    </lineage>
</organism>